<evidence type="ECO:0000256" key="2">
    <source>
        <dbReference type="SAM" id="SignalP"/>
    </source>
</evidence>
<dbReference type="RefSeq" id="WP_114844322.1">
    <property type="nucleotide sequence ID" value="NZ_JBHSPE010000001.1"/>
</dbReference>
<gene>
    <name evidence="3" type="ORF">DVJ77_04625</name>
</gene>
<dbReference type="AlphaFoldDB" id="A0A369UQR8"/>
<feature type="region of interest" description="Disordered" evidence="1">
    <location>
        <begin position="23"/>
        <end position="46"/>
    </location>
</feature>
<protein>
    <recommendedName>
        <fullName evidence="5">DUF4348 domain-containing protein</fullName>
    </recommendedName>
</protein>
<accession>A0A369UQR8</accession>
<feature type="chain" id="PRO_5017084409" description="DUF4348 domain-containing protein" evidence="2">
    <location>
        <begin position="19"/>
        <end position="167"/>
    </location>
</feature>
<comment type="caution">
    <text evidence="3">The sequence shown here is derived from an EMBL/GenBank/DDBJ whole genome shotgun (WGS) entry which is preliminary data.</text>
</comment>
<evidence type="ECO:0008006" key="5">
    <source>
        <dbReference type="Google" id="ProtNLM"/>
    </source>
</evidence>
<feature type="signal peptide" evidence="2">
    <location>
        <begin position="1"/>
        <end position="18"/>
    </location>
</feature>
<keyword evidence="2" id="KW-0732">Signal</keyword>
<proteinExistence type="predicted"/>
<evidence type="ECO:0000256" key="1">
    <source>
        <dbReference type="SAM" id="MobiDB-lite"/>
    </source>
</evidence>
<dbReference type="PROSITE" id="PS51257">
    <property type="entry name" value="PROKAR_LIPOPROTEIN"/>
    <property type="match status" value="1"/>
</dbReference>
<sequence length="167" mass="18461">MLRGKILLPILMAFLAGACDRSPAPSASMATPEARNKLTPARPNEQTTSAALSCPAQEFDKFLVAFANDVEIQKAFVTQPLQSESVDASAEPEPKPVTKMLSTAELHFPLMPSSQQQASDGVKLSQTSLDSKDMEVKLVKEDTDYQMLFFFKNDGCWKLYRIRDDSL</sequence>
<keyword evidence="4" id="KW-1185">Reference proteome</keyword>
<dbReference type="OrthoDB" id="6894050at2"/>
<dbReference type="Proteomes" id="UP000253782">
    <property type="component" value="Unassembled WGS sequence"/>
</dbReference>
<name>A0A369UQR8_9GAMM</name>
<organism evidence="3 4">
    <name type="scientific">Dyella tabacisoli</name>
    <dbReference type="NCBI Taxonomy" id="2282381"/>
    <lineage>
        <taxon>Bacteria</taxon>
        <taxon>Pseudomonadati</taxon>
        <taxon>Pseudomonadota</taxon>
        <taxon>Gammaproteobacteria</taxon>
        <taxon>Lysobacterales</taxon>
        <taxon>Rhodanobacteraceae</taxon>
        <taxon>Dyella</taxon>
    </lineage>
</organism>
<reference evidence="3 4" key="1">
    <citation type="submission" date="2018-07" db="EMBL/GenBank/DDBJ databases">
        <title>Dyella tabacisoli L4-6T, whole genome shotgun sequence.</title>
        <authorList>
            <person name="Zhou X.-K."/>
            <person name="Li W.-J."/>
            <person name="Duan Y.-Q."/>
        </authorList>
    </citation>
    <scope>NUCLEOTIDE SEQUENCE [LARGE SCALE GENOMIC DNA]</scope>
    <source>
        <strain evidence="3 4">L4-6</strain>
    </source>
</reference>
<evidence type="ECO:0000313" key="3">
    <source>
        <dbReference type="EMBL" id="RDD82807.1"/>
    </source>
</evidence>
<dbReference type="EMBL" id="QQAH01000003">
    <property type="protein sequence ID" value="RDD82807.1"/>
    <property type="molecule type" value="Genomic_DNA"/>
</dbReference>
<evidence type="ECO:0000313" key="4">
    <source>
        <dbReference type="Proteomes" id="UP000253782"/>
    </source>
</evidence>